<dbReference type="STRING" id="1871111.GCA_001704615_00734"/>
<name>A0A2S2FF34_9GAMM</name>
<dbReference type="KEGG" id="adv:DJ533_13460"/>
<accession>A0A2S2FF34</accession>
<evidence type="ECO:0000313" key="1">
    <source>
        <dbReference type="EMBL" id="AWL29510.1"/>
    </source>
</evidence>
<gene>
    <name evidence="1" type="ORF">DJ533_13460</name>
</gene>
<dbReference type="EMBL" id="CP029397">
    <property type="protein sequence ID" value="AWL29510.1"/>
    <property type="molecule type" value="Genomic_DNA"/>
</dbReference>
<sequence length="201" mass="23439">MNEQKQLRTVLIELFPTLRPTDFPKLNAQSSNSTWLMDWQSNYEASKQVIAACEFSNFGGLLEEKFKTLNVVKSSHYDVSYILKDIFNYIEKFEDNSEHELVDLSESEYDASFYDDNELSFEEQYAIAMDNITFDILQHDVSVIVIEHGENSAFILSQAAFEALSKLEKLLKTIYTNSDVTLYHHEYKQDYQFGYLLTDLE</sequence>
<evidence type="ECO:0000313" key="2">
    <source>
        <dbReference type="Proteomes" id="UP000245977"/>
    </source>
</evidence>
<protein>
    <submittedName>
        <fullName evidence="1">Uncharacterized protein</fullName>
    </submittedName>
</protein>
<dbReference type="AlphaFoldDB" id="A0A2S2FF34"/>
<organism evidence="1 2">
    <name type="scientific">Acinetobacter defluvii</name>
    <dbReference type="NCBI Taxonomy" id="1871111"/>
    <lineage>
        <taxon>Bacteria</taxon>
        <taxon>Pseudomonadati</taxon>
        <taxon>Pseudomonadota</taxon>
        <taxon>Gammaproteobacteria</taxon>
        <taxon>Moraxellales</taxon>
        <taxon>Moraxellaceae</taxon>
        <taxon>Acinetobacter</taxon>
    </lineage>
</organism>
<reference evidence="1" key="1">
    <citation type="submission" date="2019-08" db="EMBL/GenBank/DDBJ databases">
        <title>The complete genome of Acinetobacter defluvii strain WCHAD010030.</title>
        <authorList>
            <person name="Hu Y."/>
            <person name="Qin J."/>
            <person name="Feng Y."/>
            <person name="Zong Z."/>
        </authorList>
    </citation>
    <scope>NUCLEOTIDE SEQUENCE</scope>
    <source>
        <strain evidence="1">WCHA30</strain>
    </source>
</reference>
<dbReference type="Proteomes" id="UP000245977">
    <property type="component" value="Chromosome"/>
</dbReference>
<dbReference type="OrthoDB" id="6685217at2"/>
<dbReference type="RefSeq" id="WP_065994630.1">
    <property type="nucleotide sequence ID" value="NZ_CP029397.2"/>
</dbReference>
<keyword evidence="2" id="KW-1185">Reference proteome</keyword>
<proteinExistence type="predicted"/>